<dbReference type="Pfam" id="PF05954">
    <property type="entry name" value="Phage_GPD"/>
    <property type="match status" value="1"/>
</dbReference>
<evidence type="ECO:0000256" key="2">
    <source>
        <dbReference type="SAM" id="MobiDB-lite"/>
    </source>
</evidence>
<dbReference type="Proteomes" id="UP000295106">
    <property type="component" value="Unassembled WGS sequence"/>
</dbReference>
<comment type="similarity">
    <text evidence="1">Belongs to the VgrG protein family.</text>
</comment>
<feature type="region of interest" description="Disordered" evidence="2">
    <location>
        <begin position="275"/>
        <end position="294"/>
    </location>
</feature>
<evidence type="ECO:0000259" key="3">
    <source>
        <dbReference type="Pfam" id="PF04717"/>
    </source>
</evidence>
<dbReference type="InterPro" id="IPR018769">
    <property type="entry name" value="VgrG2_DUF2345"/>
</dbReference>
<feature type="domain" description="Gp5/Type VI secretion system Vgr protein OB-fold" evidence="3">
    <location>
        <begin position="475"/>
        <end position="522"/>
    </location>
</feature>
<feature type="compositionally biased region" description="Low complexity" evidence="2">
    <location>
        <begin position="544"/>
        <end position="555"/>
    </location>
</feature>
<dbReference type="InterPro" id="IPR037026">
    <property type="entry name" value="Vgr_OB-fold_dom_sf"/>
</dbReference>
<feature type="region of interest" description="Disordered" evidence="2">
    <location>
        <begin position="529"/>
        <end position="555"/>
    </location>
</feature>
<evidence type="ECO:0000313" key="6">
    <source>
        <dbReference type="EMBL" id="TCP02929.1"/>
    </source>
</evidence>
<evidence type="ECO:0000256" key="1">
    <source>
        <dbReference type="ARBA" id="ARBA00005558"/>
    </source>
</evidence>
<protein>
    <submittedName>
        <fullName evidence="6">Type VI secretion system secreted protein VgrG</fullName>
    </submittedName>
</protein>
<evidence type="ECO:0000259" key="5">
    <source>
        <dbReference type="Pfam" id="PF13296"/>
    </source>
</evidence>
<dbReference type="InterPro" id="IPR006531">
    <property type="entry name" value="Gp5/Vgr_OB"/>
</dbReference>
<dbReference type="Gene3D" id="2.30.110.50">
    <property type="match status" value="1"/>
</dbReference>
<dbReference type="Pfam" id="PF10106">
    <property type="entry name" value="DUF2345"/>
    <property type="match status" value="1"/>
</dbReference>
<dbReference type="InterPro" id="IPR028244">
    <property type="entry name" value="T6SS_Rhs_Vgr_dom"/>
</dbReference>
<evidence type="ECO:0000259" key="4">
    <source>
        <dbReference type="Pfam" id="PF10106"/>
    </source>
</evidence>
<gene>
    <name evidence="6" type="ORF">EV684_10595</name>
</gene>
<sequence>MTALSQHGRLLRLHTALGPERLVVHDATIWESIGPGNDPDLEPPPRLAHPAGGGEHEAAVGFCIEIVALAADRALDLSTLPASPALLEMQLPDGTQRPFHGLVSEAGWVGGDGGLAQVRLLLEPWLAWLRHTREAWVFHEADVVEIVEQVFTRQRPGWQPPAWRWDLAEAAALPRRGCCVQAHESDLAFVERLLLEEGLCHWFEHEADPQAPGLGRHRLVIADHAGAFATNPQPHVRLAPGGGGPGEDLLTSWSTRHRLGCTALRWASRDDRSTRLRPVTAGTQGSPGTPRLEGVDVAEGYAYPTREHGERRVRDRLDALAAAATRCHARGRWRQAAAGTSFTLCDHPRQRGQEAPRDRFVVTASWHRVHNDLPTGAPATRRADAGPGHRCELLARPAALAPRPLALDESGRPELRVVGSGDTAGPTSALVVGDGSPVTTDRDHRVQLQYAWQRGRHSALGLASPHGDNASAAARTGGWVRVATPVAGDDWGGVHPPRAGQEALLAFVGGRQDRALVLGVLYGTSADEAGVGTGGTTPPWRPEPAAGDPAPGPANDGRFAGWRSRRLQASGAAAGDGNQLVFDDSPGAERVELSSDAATTRLQLGRLRHQQDGRPLVPRGEGLDLRTAAWGALRAGAGLLLSAHARPGSQEAGQQLDAEETTARLQAAQTIAGQLGQEAAAHAAGPAPVPTLDALCTRLATAARAAPVAWTQPDLLLAAPGGVLLGCSGHRADAVDGSAERVAGRLQHLAGRDLGLVAGRGLQCFAAGHMAPGAAVLPTLCLHAAQGPVTLELAREARLQASGDVRLASSEDSLELAGAQGLVIEAGGATLHLGPQGVRLGASGAVVLGGAPVRFEAPGTAPP</sequence>
<feature type="region of interest" description="Disordered" evidence="2">
    <location>
        <begin position="419"/>
        <end position="440"/>
    </location>
</feature>
<dbReference type="EMBL" id="SLXD01000005">
    <property type="protein sequence ID" value="TCP02929.1"/>
    <property type="molecule type" value="Genomic_DNA"/>
</dbReference>
<feature type="domain" description="Putative type VI secretion system Rhs element associated Vgr" evidence="5">
    <location>
        <begin position="576"/>
        <end position="679"/>
    </location>
</feature>
<evidence type="ECO:0000313" key="7">
    <source>
        <dbReference type="Proteomes" id="UP000295106"/>
    </source>
</evidence>
<dbReference type="GeneID" id="99684638"/>
<dbReference type="InterPro" id="IPR006533">
    <property type="entry name" value="T6SS_Vgr_RhsGE"/>
</dbReference>
<organism evidence="6 7">
    <name type="scientific">Rubrivivax gelatinosus</name>
    <name type="common">Rhodocyclus gelatinosus</name>
    <name type="synonym">Rhodopseudomonas gelatinosa</name>
    <dbReference type="NCBI Taxonomy" id="28068"/>
    <lineage>
        <taxon>Bacteria</taxon>
        <taxon>Pseudomonadati</taxon>
        <taxon>Pseudomonadota</taxon>
        <taxon>Betaproteobacteria</taxon>
        <taxon>Burkholderiales</taxon>
        <taxon>Sphaerotilaceae</taxon>
        <taxon>Rubrivivax</taxon>
    </lineage>
</organism>
<dbReference type="Pfam" id="PF13296">
    <property type="entry name" value="T6SS_Vgr"/>
    <property type="match status" value="1"/>
</dbReference>
<dbReference type="Pfam" id="PF04717">
    <property type="entry name" value="Phage_base_V"/>
    <property type="match status" value="1"/>
</dbReference>
<reference evidence="6 7" key="1">
    <citation type="submission" date="2019-03" db="EMBL/GenBank/DDBJ databases">
        <title>Genomic Encyclopedia of Type Strains, Phase IV (KMG-IV): sequencing the most valuable type-strain genomes for metagenomic binning, comparative biology and taxonomic classification.</title>
        <authorList>
            <person name="Goeker M."/>
        </authorList>
    </citation>
    <scope>NUCLEOTIDE SEQUENCE [LARGE SCALE GENOMIC DNA]</scope>
    <source>
        <strain evidence="6 7">DSM 1709</strain>
    </source>
</reference>
<dbReference type="InterPro" id="IPR017847">
    <property type="entry name" value="T6SS_RhsGE_Vgr_subset"/>
</dbReference>
<dbReference type="NCBIfam" id="TIGR01646">
    <property type="entry name" value="vgr_GE"/>
    <property type="match status" value="1"/>
</dbReference>
<comment type="caution">
    <text evidence="6">The sequence shown here is derived from an EMBL/GenBank/DDBJ whole genome shotgun (WGS) entry which is preliminary data.</text>
</comment>
<proteinExistence type="inferred from homology"/>
<dbReference type="Gene3D" id="2.40.50.230">
    <property type="entry name" value="Gp5 N-terminal domain"/>
    <property type="match status" value="1"/>
</dbReference>
<dbReference type="RefSeq" id="WP_132646517.1">
    <property type="nucleotide sequence ID" value="NZ_CP181386.1"/>
</dbReference>
<name>A0A4R2M6M6_RUBGE</name>
<dbReference type="AlphaFoldDB" id="A0A4R2M6M6"/>
<feature type="domain" description="DUF2345" evidence="4">
    <location>
        <begin position="707"/>
        <end position="858"/>
    </location>
</feature>
<accession>A0A4R2M6M6</accession>
<dbReference type="Gene3D" id="3.55.50.10">
    <property type="entry name" value="Baseplate protein-like domains"/>
    <property type="match status" value="1"/>
</dbReference>
<dbReference type="SUPFAM" id="SSF69255">
    <property type="entry name" value="gp5 N-terminal domain-like"/>
    <property type="match status" value="1"/>
</dbReference>
<dbReference type="Gene3D" id="4.10.220.110">
    <property type="match status" value="1"/>
</dbReference>
<dbReference type="NCBIfam" id="TIGR03361">
    <property type="entry name" value="VI_Rhs_Vgr"/>
    <property type="match status" value="1"/>
</dbReference>
<dbReference type="SUPFAM" id="SSF69279">
    <property type="entry name" value="Phage tail proteins"/>
    <property type="match status" value="2"/>
</dbReference>
<dbReference type="OrthoDB" id="1907165at2"/>